<evidence type="ECO:0000259" key="7">
    <source>
        <dbReference type="PROSITE" id="PS50198"/>
    </source>
</evidence>
<dbReference type="GO" id="GO:0003755">
    <property type="term" value="F:peptidyl-prolyl cis-trans isomerase activity"/>
    <property type="evidence" value="ECO:0007669"/>
    <property type="project" value="UniProtKB-KW"/>
</dbReference>
<dbReference type="KEGG" id="mbat:BN1208_0416"/>
<evidence type="ECO:0000256" key="6">
    <source>
        <dbReference type="SAM" id="SignalP"/>
    </source>
</evidence>
<dbReference type="SUPFAM" id="SSF54534">
    <property type="entry name" value="FKBP-like"/>
    <property type="match status" value="1"/>
</dbReference>
<evidence type="ECO:0000256" key="5">
    <source>
        <dbReference type="PROSITE-ProRule" id="PRU00278"/>
    </source>
</evidence>
<dbReference type="PROSITE" id="PS50198">
    <property type="entry name" value="PPIC_PPIASE_2"/>
    <property type="match status" value="1"/>
</dbReference>
<comment type="catalytic activity">
    <reaction evidence="1">
        <text>[protein]-peptidylproline (omega=180) = [protein]-peptidylproline (omega=0)</text>
        <dbReference type="Rhea" id="RHEA:16237"/>
        <dbReference type="Rhea" id="RHEA-COMP:10747"/>
        <dbReference type="Rhea" id="RHEA-COMP:10748"/>
        <dbReference type="ChEBI" id="CHEBI:83833"/>
        <dbReference type="ChEBI" id="CHEBI:83834"/>
        <dbReference type="EC" id="5.2.1.8"/>
    </reaction>
</comment>
<dbReference type="PANTHER" id="PTHR47245">
    <property type="entry name" value="PEPTIDYLPROLYL ISOMERASE"/>
    <property type="match status" value="1"/>
</dbReference>
<gene>
    <name evidence="8" type="ORF">BN1208_0416</name>
</gene>
<protein>
    <recommendedName>
        <fullName evidence="3">peptidylprolyl isomerase</fullName>
        <ecNumber evidence="3">5.2.1.8</ecNumber>
    </recommendedName>
</protein>
<dbReference type="RefSeq" id="WP_082092821.1">
    <property type="nucleotide sequence ID" value="NZ_LN827929.1"/>
</dbReference>
<dbReference type="SUPFAM" id="SSF109998">
    <property type="entry name" value="Triger factor/SurA peptide-binding domain-like"/>
    <property type="match status" value="1"/>
</dbReference>
<proteinExistence type="inferred from homology"/>
<dbReference type="InterPro" id="IPR050245">
    <property type="entry name" value="PrsA_foldase"/>
</dbReference>
<evidence type="ECO:0000256" key="2">
    <source>
        <dbReference type="ARBA" id="ARBA00007656"/>
    </source>
</evidence>
<keyword evidence="4 5" id="KW-0697">Rotamase</keyword>
<dbReference type="AlphaFoldDB" id="A0A0D6EV58"/>
<sequence>MFSFIKTFVFVLLIQLGNLAQAADLNISVNGKPIKKNLYDFVVKDLESRGQKMDDNLNSMIVNRMIAMELINQEAERTGLSKDANYLLKEELARREMLYNTFLQSYVQKNPISESDIKNAYEQYKKDLGTQEFNAKHILVASEQEAKDVIAELNKGGNFSKIAKDKSKDSGSKDKGGDLGWFPANSMVKPFADTLTSLKKGSFTTAPVQTQFGWHVIKLEDTRALLAPEFDKVKEGLAKTLQQKQLDKLVLDLKAKAKIVDNRK</sequence>
<keyword evidence="5 8" id="KW-0413">Isomerase</keyword>
<accession>A0A0D6EV58</accession>
<reference evidence="9" key="1">
    <citation type="submission" date="2014-12" db="EMBL/GenBank/DDBJ databases">
        <authorList>
            <person name="Salcher M.M."/>
        </authorList>
    </citation>
    <scope>NUCLEOTIDE SEQUENCE [LARGE SCALE GENOMIC DNA]</scope>
    <source>
        <strain evidence="9">MMS-10A-171</strain>
    </source>
</reference>
<organism evidence="8 9">
    <name type="scientific">Candidatus Methylopumilus planktonicus</name>
    <dbReference type="NCBI Taxonomy" id="1581557"/>
    <lineage>
        <taxon>Bacteria</taxon>
        <taxon>Pseudomonadati</taxon>
        <taxon>Pseudomonadota</taxon>
        <taxon>Betaproteobacteria</taxon>
        <taxon>Nitrosomonadales</taxon>
        <taxon>Methylophilaceae</taxon>
        <taxon>Candidatus Methylopumilus</taxon>
    </lineage>
</organism>
<dbReference type="HOGENOM" id="CLU_034646_1_1_4"/>
<name>A0A0D6EV58_9PROT</name>
<dbReference type="Gene3D" id="3.10.50.40">
    <property type="match status" value="1"/>
</dbReference>
<dbReference type="InterPro" id="IPR046357">
    <property type="entry name" value="PPIase_dom_sf"/>
</dbReference>
<dbReference type="Pfam" id="PF13616">
    <property type="entry name" value="Rotamase_3"/>
    <property type="match status" value="1"/>
</dbReference>
<evidence type="ECO:0000313" key="8">
    <source>
        <dbReference type="EMBL" id="CEZ19309.1"/>
    </source>
</evidence>
<dbReference type="InterPro" id="IPR000297">
    <property type="entry name" value="PPIase_PpiC"/>
</dbReference>
<evidence type="ECO:0000256" key="3">
    <source>
        <dbReference type="ARBA" id="ARBA00013194"/>
    </source>
</evidence>
<feature type="signal peptide" evidence="6">
    <location>
        <begin position="1"/>
        <end position="22"/>
    </location>
</feature>
<dbReference type="OrthoDB" id="14196at2"/>
<dbReference type="InterPro" id="IPR027304">
    <property type="entry name" value="Trigger_fact/SurA_dom_sf"/>
</dbReference>
<dbReference type="EC" id="5.2.1.8" evidence="3"/>
<evidence type="ECO:0000256" key="1">
    <source>
        <dbReference type="ARBA" id="ARBA00000971"/>
    </source>
</evidence>
<evidence type="ECO:0000256" key="4">
    <source>
        <dbReference type="ARBA" id="ARBA00023110"/>
    </source>
</evidence>
<dbReference type="EMBL" id="LN827929">
    <property type="protein sequence ID" value="CEZ19309.1"/>
    <property type="molecule type" value="Genomic_DNA"/>
</dbReference>
<comment type="similarity">
    <text evidence="2">Belongs to the PpiC/parvulin rotamase family.</text>
</comment>
<feature type="chain" id="PRO_5002303691" description="peptidylprolyl isomerase" evidence="6">
    <location>
        <begin position="23"/>
        <end position="264"/>
    </location>
</feature>
<keyword evidence="9" id="KW-1185">Reference proteome</keyword>
<evidence type="ECO:0000313" key="9">
    <source>
        <dbReference type="Proteomes" id="UP000064007"/>
    </source>
</evidence>
<feature type="domain" description="PpiC" evidence="7">
    <location>
        <begin position="130"/>
        <end position="221"/>
    </location>
</feature>
<dbReference type="Proteomes" id="UP000064007">
    <property type="component" value="Chromosome 1"/>
</dbReference>
<dbReference type="STRING" id="1581557.BN1208_0416"/>
<keyword evidence="6" id="KW-0732">Signal</keyword>
<dbReference type="PANTHER" id="PTHR47245:SF2">
    <property type="entry name" value="PEPTIDYL-PROLYL CIS-TRANS ISOMERASE HP_0175-RELATED"/>
    <property type="match status" value="1"/>
</dbReference>